<accession>A0ABS9WEK7</accession>
<dbReference type="Pfam" id="PF02585">
    <property type="entry name" value="PIG-L"/>
    <property type="match status" value="1"/>
</dbReference>
<dbReference type="EMBL" id="JALBUU010000125">
    <property type="protein sequence ID" value="MCI0757155.1"/>
    <property type="molecule type" value="Genomic_DNA"/>
</dbReference>
<dbReference type="Gene3D" id="3.40.50.10320">
    <property type="entry name" value="LmbE-like"/>
    <property type="match status" value="1"/>
</dbReference>
<dbReference type="Proteomes" id="UP001201985">
    <property type="component" value="Unassembled WGS sequence"/>
</dbReference>
<name>A0ABS9WEK7_9PROT</name>
<proteinExistence type="predicted"/>
<dbReference type="RefSeq" id="WP_202910751.1">
    <property type="nucleotide sequence ID" value="NZ_JALBUU010000125.1"/>
</dbReference>
<gene>
    <name evidence="1" type="ORF">MON41_26355</name>
</gene>
<evidence type="ECO:0000313" key="1">
    <source>
        <dbReference type="EMBL" id="MCI0757155.1"/>
    </source>
</evidence>
<organism evidence="1 2">
    <name type="scientific">Teichococcus vastitatis</name>
    <dbReference type="NCBI Taxonomy" id="2307076"/>
    <lineage>
        <taxon>Bacteria</taxon>
        <taxon>Pseudomonadati</taxon>
        <taxon>Pseudomonadota</taxon>
        <taxon>Alphaproteobacteria</taxon>
        <taxon>Acetobacterales</taxon>
        <taxon>Roseomonadaceae</taxon>
        <taxon>Roseomonas</taxon>
    </lineage>
</organism>
<protein>
    <submittedName>
        <fullName evidence="1">PIG-L family deacetylase</fullName>
    </submittedName>
</protein>
<dbReference type="SUPFAM" id="SSF102588">
    <property type="entry name" value="LmbE-like"/>
    <property type="match status" value="1"/>
</dbReference>
<keyword evidence="2" id="KW-1185">Reference proteome</keyword>
<dbReference type="PANTHER" id="PTHR12993:SF29">
    <property type="entry name" value="BLR3841 PROTEIN"/>
    <property type="match status" value="1"/>
</dbReference>
<dbReference type="InterPro" id="IPR003737">
    <property type="entry name" value="GlcNAc_PI_deacetylase-related"/>
</dbReference>
<dbReference type="PANTHER" id="PTHR12993">
    <property type="entry name" value="N-ACETYLGLUCOSAMINYL-PHOSPHATIDYLINOSITOL DE-N-ACETYLASE-RELATED"/>
    <property type="match status" value="1"/>
</dbReference>
<reference evidence="1 2" key="1">
    <citation type="submission" date="2022-03" db="EMBL/GenBank/DDBJ databases">
        <title>Complete genome analysis of Roseomonas KG 17.1 : a prolific producer of plant growth promoters.</title>
        <authorList>
            <person name="Saadouli I."/>
            <person name="Najjari A."/>
            <person name="Mosbah A."/>
            <person name="Ouzari H.I."/>
        </authorList>
    </citation>
    <scope>NUCLEOTIDE SEQUENCE [LARGE SCALE GENOMIC DNA]</scope>
    <source>
        <strain evidence="1 2">KG17-1</strain>
    </source>
</reference>
<sequence>MPTVVAVSPHLDDAAFSAGGALAWMAGQGWNVIVATVFSATVPDPEGFALRCQTDKGLKPDADYMAIRRAEDLAAGEALGVRMMHLPLPEAPHRGYADAAALFGSLRPDDTPAPVAELLRGLLADWRPHLILAPQAVGGHVDHVLVVQALRQVTPEVPVGWWADFPYTQRADTPARPFAETFARLPEHALPGDPRRKHQACLAYGTQLGFQFGGPEGLAKALAEAGGPERVRLQGTAPWLPLSA</sequence>
<dbReference type="InterPro" id="IPR024078">
    <property type="entry name" value="LmbE-like_dom_sf"/>
</dbReference>
<comment type="caution">
    <text evidence="1">The sequence shown here is derived from an EMBL/GenBank/DDBJ whole genome shotgun (WGS) entry which is preliminary data.</text>
</comment>
<evidence type="ECO:0000313" key="2">
    <source>
        <dbReference type="Proteomes" id="UP001201985"/>
    </source>
</evidence>